<dbReference type="SMART" id="SM00796">
    <property type="entry name" value="AHS1"/>
    <property type="match status" value="1"/>
</dbReference>
<dbReference type="PANTHER" id="PTHR34698">
    <property type="entry name" value="5-OXOPROLINASE SUBUNIT B"/>
    <property type="match status" value="1"/>
</dbReference>
<dbReference type="InterPro" id="IPR010016">
    <property type="entry name" value="PxpB"/>
</dbReference>
<evidence type="ECO:0000256" key="1">
    <source>
        <dbReference type="ARBA" id="ARBA00022741"/>
    </source>
</evidence>
<dbReference type="InterPro" id="IPR003833">
    <property type="entry name" value="CT_C_D"/>
</dbReference>
<comment type="caution">
    <text evidence="5">The sequence shown here is derived from an EMBL/GenBank/DDBJ whole genome shotgun (WGS) entry which is preliminary data.</text>
</comment>
<dbReference type="RefSeq" id="WP_107728535.1">
    <property type="nucleotide sequence ID" value="NZ_PZZP01000004.1"/>
</dbReference>
<protein>
    <submittedName>
        <fullName evidence="5">Inhibitor of KinA</fullName>
    </submittedName>
</protein>
<evidence type="ECO:0000313" key="5">
    <source>
        <dbReference type="EMBL" id="PTM53243.1"/>
    </source>
</evidence>
<dbReference type="Gene3D" id="2.40.100.10">
    <property type="entry name" value="Cyclophilin-like"/>
    <property type="match status" value="1"/>
</dbReference>
<dbReference type="InterPro" id="IPR029000">
    <property type="entry name" value="Cyclophilin-like_dom_sf"/>
</dbReference>
<proteinExistence type="predicted"/>
<sequence>MGVTFHPLGDTGVRVGFGERLDPQTHRQVRVFAQALSAKVPAGVVEWVPTYCAVTVYYRPYEISYDDLCQHLRKVEAGKENLVQAVERTVVLPVAYGGEYGPDLMELCALKEITAAELVSLHSDPTYLVYMMGFVPGFPYLGGMPEQLSVPRLKQPRLRIPAGSVGIAGPQTGVYPLETPGGWRIIGRTPVDLYDPDRSEPILLQAGDYLRFQPIDVRDFADWREEWRSGRLHLLEQPQGRGEK</sequence>
<evidence type="ECO:0000259" key="4">
    <source>
        <dbReference type="SMART" id="SM00796"/>
    </source>
</evidence>
<gene>
    <name evidence="5" type="ORF">C8J48_3555</name>
</gene>
<keyword evidence="3" id="KW-0067">ATP-binding</keyword>
<dbReference type="Pfam" id="PF02682">
    <property type="entry name" value="CT_C_D"/>
    <property type="match status" value="1"/>
</dbReference>
<dbReference type="GO" id="GO:0005524">
    <property type="term" value="F:ATP binding"/>
    <property type="evidence" value="ECO:0007669"/>
    <property type="project" value="UniProtKB-KW"/>
</dbReference>
<accession>A0A2T4Z0J2</accession>
<dbReference type="Gene3D" id="3.30.1360.40">
    <property type="match status" value="1"/>
</dbReference>
<dbReference type="AlphaFoldDB" id="A0A2T4Z0J2"/>
<reference evidence="5 6" key="1">
    <citation type="submission" date="2018-04" db="EMBL/GenBank/DDBJ databases">
        <title>Genomic Encyclopedia of Archaeal and Bacterial Type Strains, Phase II (KMG-II): from individual species to whole genera.</title>
        <authorList>
            <person name="Goeker M."/>
        </authorList>
    </citation>
    <scope>NUCLEOTIDE SEQUENCE [LARGE SCALE GENOMIC DNA]</scope>
    <source>
        <strain evidence="5 6">DSM 45169</strain>
    </source>
</reference>
<dbReference type="Proteomes" id="UP000241639">
    <property type="component" value="Unassembled WGS sequence"/>
</dbReference>
<evidence type="ECO:0000256" key="3">
    <source>
        <dbReference type="ARBA" id="ARBA00022840"/>
    </source>
</evidence>
<feature type="domain" description="Carboxyltransferase" evidence="4">
    <location>
        <begin position="3"/>
        <end position="204"/>
    </location>
</feature>
<evidence type="ECO:0000313" key="6">
    <source>
        <dbReference type="Proteomes" id="UP000241639"/>
    </source>
</evidence>
<keyword evidence="6" id="KW-1185">Reference proteome</keyword>
<organism evidence="5 6">
    <name type="scientific">Desmospora activa DSM 45169</name>
    <dbReference type="NCBI Taxonomy" id="1121389"/>
    <lineage>
        <taxon>Bacteria</taxon>
        <taxon>Bacillati</taxon>
        <taxon>Bacillota</taxon>
        <taxon>Bacilli</taxon>
        <taxon>Bacillales</taxon>
        <taxon>Thermoactinomycetaceae</taxon>
        <taxon>Desmospora</taxon>
    </lineage>
</organism>
<dbReference type="EMBL" id="PZZP01000004">
    <property type="protein sequence ID" value="PTM53243.1"/>
    <property type="molecule type" value="Genomic_DNA"/>
</dbReference>
<keyword evidence="1" id="KW-0547">Nucleotide-binding</keyword>
<keyword evidence="2" id="KW-0378">Hydrolase</keyword>
<evidence type="ECO:0000256" key="2">
    <source>
        <dbReference type="ARBA" id="ARBA00022801"/>
    </source>
</evidence>
<dbReference type="SUPFAM" id="SSF50891">
    <property type="entry name" value="Cyclophilin-like"/>
    <property type="match status" value="1"/>
</dbReference>
<dbReference type="PANTHER" id="PTHR34698:SF2">
    <property type="entry name" value="5-OXOPROLINASE SUBUNIT B"/>
    <property type="match status" value="1"/>
</dbReference>
<dbReference type="GO" id="GO:0016787">
    <property type="term" value="F:hydrolase activity"/>
    <property type="evidence" value="ECO:0007669"/>
    <property type="project" value="UniProtKB-KW"/>
</dbReference>
<dbReference type="NCBIfam" id="TIGR00370">
    <property type="entry name" value="5-oxoprolinase subunit PxpB"/>
    <property type="match status" value="1"/>
</dbReference>
<dbReference type="SUPFAM" id="SSF160467">
    <property type="entry name" value="PH0987 N-terminal domain-like"/>
    <property type="match status" value="1"/>
</dbReference>
<dbReference type="OrthoDB" id="9778567at2"/>
<name>A0A2T4Z0J2_9BACL</name>